<reference evidence="1 2" key="1">
    <citation type="submission" date="2013-02" db="EMBL/GenBank/DDBJ databases">
        <title>A novel strain isolated from Lonar lake, Maharashtra, India.</title>
        <authorList>
            <person name="Singh A."/>
        </authorList>
    </citation>
    <scope>NUCLEOTIDE SEQUENCE [LARGE SCALE GENOMIC DNA]</scope>
    <source>
        <strain evidence="1 2">AK24</strain>
    </source>
</reference>
<gene>
    <name evidence="1" type="ORF">ADIS_3163</name>
</gene>
<organism evidence="1 2">
    <name type="scientific">Lunatimonas lonarensis</name>
    <dbReference type="NCBI Taxonomy" id="1232681"/>
    <lineage>
        <taxon>Bacteria</taxon>
        <taxon>Pseudomonadati</taxon>
        <taxon>Bacteroidota</taxon>
        <taxon>Cytophagia</taxon>
        <taxon>Cytophagales</taxon>
        <taxon>Cyclobacteriaceae</taxon>
    </lineage>
</organism>
<protein>
    <submittedName>
        <fullName evidence="1">Uncharacterized protein</fullName>
    </submittedName>
</protein>
<sequence length="55" mass="6332">MKANGFYTCSHRNYLKSLPFVFILPQGFSCLSTTQNSDKNDWNIQIFTDPSNVLE</sequence>
<dbReference type="Proteomes" id="UP000013909">
    <property type="component" value="Unassembled WGS sequence"/>
</dbReference>
<dbReference type="AlphaFoldDB" id="R7ZQH1"/>
<name>R7ZQH1_9BACT</name>
<accession>R7ZQH1</accession>
<keyword evidence="2" id="KW-1185">Reference proteome</keyword>
<proteinExistence type="predicted"/>
<dbReference type="EMBL" id="AQHR01000087">
    <property type="protein sequence ID" value="EON76360.1"/>
    <property type="molecule type" value="Genomic_DNA"/>
</dbReference>
<comment type="caution">
    <text evidence="1">The sequence shown here is derived from an EMBL/GenBank/DDBJ whole genome shotgun (WGS) entry which is preliminary data.</text>
</comment>
<evidence type="ECO:0000313" key="2">
    <source>
        <dbReference type="Proteomes" id="UP000013909"/>
    </source>
</evidence>
<evidence type="ECO:0000313" key="1">
    <source>
        <dbReference type="EMBL" id="EON76360.1"/>
    </source>
</evidence>